<dbReference type="AlphaFoldDB" id="A0A023DJR8"/>
<sequence>MRHNEYTVKIGSELKTLIINTCYCIGYSGRNKEHILSHIKELMALGVPKPKEIPELYPMRKSSITQESVIDVLGDQTTGEVEIVLIFGESEDEIYVTVGSDHTDRALETVDIHKSKLVCDKPFATTVWSLQDVIDHWDDLELVSYIKEGNDWGLYQKSSVKSILPVNEIIRFLKNKNVILRNCIVFCGTVPLINGFKYANSYLMKIIDPVLENTISFQYQTNKL</sequence>
<organism evidence="1 2">
    <name type="scientific">Parageobacillus caldoxylosilyticus NBRC 107762</name>
    <dbReference type="NCBI Taxonomy" id="1220594"/>
    <lineage>
        <taxon>Bacteria</taxon>
        <taxon>Bacillati</taxon>
        <taxon>Bacillota</taxon>
        <taxon>Bacilli</taxon>
        <taxon>Bacillales</taxon>
        <taxon>Anoxybacillaceae</taxon>
        <taxon>Saccharococcus</taxon>
    </lineage>
</organism>
<reference evidence="1 2" key="1">
    <citation type="submission" date="2014-04" db="EMBL/GenBank/DDBJ databases">
        <title>Whole genome shotgun sequence of Geobacillus caldoxylosilyticus NBRC 107762.</title>
        <authorList>
            <person name="Hosoyama A."/>
            <person name="Hosoyama Y."/>
            <person name="Katano-Makiyama Y."/>
            <person name="Tsuchikane K."/>
            <person name="Ohji S."/>
            <person name="Ichikawa N."/>
            <person name="Yamazoe A."/>
            <person name="Fujita N."/>
        </authorList>
    </citation>
    <scope>NUCLEOTIDE SEQUENCE [LARGE SCALE GENOMIC DNA]</scope>
    <source>
        <strain evidence="1 2">NBRC 107762</strain>
    </source>
</reference>
<dbReference type="Pfam" id="PF11010">
    <property type="entry name" value="DUF2848"/>
    <property type="match status" value="1"/>
</dbReference>
<dbReference type="RefSeq" id="WP_042411841.1">
    <property type="nucleotide sequence ID" value="NZ_BAWO01000073.1"/>
</dbReference>
<evidence type="ECO:0008006" key="3">
    <source>
        <dbReference type="Google" id="ProtNLM"/>
    </source>
</evidence>
<protein>
    <recommendedName>
        <fullName evidence="3">DUF2848 domain-containing protein</fullName>
    </recommendedName>
</protein>
<evidence type="ECO:0000313" key="2">
    <source>
        <dbReference type="Proteomes" id="UP000023561"/>
    </source>
</evidence>
<evidence type="ECO:0000313" key="1">
    <source>
        <dbReference type="EMBL" id="GAJ41522.1"/>
    </source>
</evidence>
<keyword evidence="2" id="KW-1185">Reference proteome</keyword>
<dbReference type="Proteomes" id="UP000023561">
    <property type="component" value="Unassembled WGS sequence"/>
</dbReference>
<accession>A0A023DJR8</accession>
<comment type="caution">
    <text evidence="1">The sequence shown here is derived from an EMBL/GenBank/DDBJ whole genome shotgun (WGS) entry which is preliminary data.</text>
</comment>
<proteinExistence type="predicted"/>
<dbReference type="EMBL" id="BAWO01000073">
    <property type="protein sequence ID" value="GAJ41522.1"/>
    <property type="molecule type" value="Genomic_DNA"/>
</dbReference>
<name>A0A023DJR8_9BACL</name>
<gene>
    <name evidence="1" type="ORF">GCA01S_073_00180</name>
</gene>
<dbReference type="InterPro" id="IPR021269">
    <property type="entry name" value="DUF2848"/>
</dbReference>
<dbReference type="OrthoDB" id="9792678at2"/>